<protein>
    <submittedName>
        <fullName evidence="1">Uncharacterized protein</fullName>
    </submittedName>
</protein>
<comment type="caution">
    <text evidence="1">The sequence shown here is derived from an EMBL/GenBank/DDBJ whole genome shotgun (WGS) entry which is preliminary data.</text>
</comment>
<name>A0AAV4UZN4_9ARAC</name>
<organism evidence="1 2">
    <name type="scientific">Caerostris darwini</name>
    <dbReference type="NCBI Taxonomy" id="1538125"/>
    <lineage>
        <taxon>Eukaryota</taxon>
        <taxon>Metazoa</taxon>
        <taxon>Ecdysozoa</taxon>
        <taxon>Arthropoda</taxon>
        <taxon>Chelicerata</taxon>
        <taxon>Arachnida</taxon>
        <taxon>Araneae</taxon>
        <taxon>Araneomorphae</taxon>
        <taxon>Entelegynae</taxon>
        <taxon>Araneoidea</taxon>
        <taxon>Araneidae</taxon>
        <taxon>Caerostris</taxon>
    </lineage>
</organism>
<dbReference type="EMBL" id="BPLQ01012143">
    <property type="protein sequence ID" value="GIY62929.1"/>
    <property type="molecule type" value="Genomic_DNA"/>
</dbReference>
<reference evidence="1 2" key="1">
    <citation type="submission" date="2021-06" db="EMBL/GenBank/DDBJ databases">
        <title>Caerostris darwini draft genome.</title>
        <authorList>
            <person name="Kono N."/>
            <person name="Arakawa K."/>
        </authorList>
    </citation>
    <scope>NUCLEOTIDE SEQUENCE [LARGE SCALE GENOMIC DNA]</scope>
</reference>
<dbReference type="AlphaFoldDB" id="A0AAV4UZN4"/>
<accession>A0AAV4UZN4</accession>
<proteinExistence type="predicted"/>
<keyword evidence="2" id="KW-1185">Reference proteome</keyword>
<evidence type="ECO:0000313" key="2">
    <source>
        <dbReference type="Proteomes" id="UP001054837"/>
    </source>
</evidence>
<gene>
    <name evidence="1" type="ORF">CDAR_565711</name>
</gene>
<sequence length="105" mass="11755">MTKIVISKLTLLQSANTFSDYNNSPPNLSGRLGSLISRYSYSRSSLLPRIGMRNVGMFPSWGWRLISGGGRGWCNRLLIRIFSSAFLAINHCVKLPNDFVLFLEG</sequence>
<evidence type="ECO:0000313" key="1">
    <source>
        <dbReference type="EMBL" id="GIY62929.1"/>
    </source>
</evidence>
<dbReference type="Proteomes" id="UP001054837">
    <property type="component" value="Unassembled WGS sequence"/>
</dbReference>